<proteinExistence type="predicted"/>
<dbReference type="EMBL" id="CAJHJF010005860">
    <property type="protein sequence ID" value="CAD6952669.1"/>
    <property type="molecule type" value="Genomic_DNA"/>
</dbReference>
<evidence type="ECO:0000313" key="2">
    <source>
        <dbReference type="EMBL" id="CAD6952669.1"/>
    </source>
</evidence>
<name>A0A9N8LTC0_9BASI</name>
<comment type="caution">
    <text evidence="2">The sequence shown here is derived from an EMBL/GenBank/DDBJ whole genome shotgun (WGS) entry which is preliminary data.</text>
</comment>
<accession>A0A9N8LTC0</accession>
<organism evidence="2 3">
    <name type="scientific">Tilletia laevis</name>
    <dbReference type="NCBI Taxonomy" id="157183"/>
    <lineage>
        <taxon>Eukaryota</taxon>
        <taxon>Fungi</taxon>
        <taxon>Dikarya</taxon>
        <taxon>Basidiomycota</taxon>
        <taxon>Ustilaginomycotina</taxon>
        <taxon>Exobasidiomycetes</taxon>
        <taxon>Tilletiales</taxon>
        <taxon>Tilletiaceae</taxon>
        <taxon>Tilletia</taxon>
    </lineage>
</organism>
<reference evidence="2 3" key="1">
    <citation type="submission" date="2020-10" db="EMBL/GenBank/DDBJ databases">
        <authorList>
            <person name="Sedaghatjoo S."/>
        </authorList>
    </citation>
    <scope>NUCLEOTIDE SEQUENCE [LARGE SCALE GENOMIC DNA]</scope>
    <source>
        <strain evidence="2 3">LLFL</strain>
    </source>
</reference>
<dbReference type="Proteomes" id="UP000836404">
    <property type="component" value="Unassembled WGS sequence"/>
</dbReference>
<dbReference type="AlphaFoldDB" id="A0A9N8LTC0"/>
<sequence>MHSSIIGEIRAMRDELASRLDGFNERLGEVEKIQRGTAEDEEEDISGNLERAANTSTQLLEPMGPADYPPTTPAFVTRRPPRILPHQATRSTEPQSSPIQAHALRSQLFTTPSPSGSTPLDRFKAMTTPERRKIRLAMKKLGIQVQEFMGAADDSGSVTSQDAHDGDLAVDGEDTSNESPLRHVVQPDTPPGPVIAPAPNIRPGQPLTCKQEFLGKYSGDPTRLEAFLSRVRDVIRSDNSAAWTAAVMRALPIALTDEAAV</sequence>
<evidence type="ECO:0000313" key="3">
    <source>
        <dbReference type="Proteomes" id="UP000836404"/>
    </source>
</evidence>
<keyword evidence="3" id="KW-1185">Reference proteome</keyword>
<gene>
    <name evidence="2" type="ORF">JKILLFL_G2396</name>
</gene>
<feature type="region of interest" description="Disordered" evidence="1">
    <location>
        <begin position="31"/>
        <end position="50"/>
    </location>
</feature>
<evidence type="ECO:0000256" key="1">
    <source>
        <dbReference type="SAM" id="MobiDB-lite"/>
    </source>
</evidence>
<feature type="region of interest" description="Disordered" evidence="1">
    <location>
        <begin position="152"/>
        <end position="192"/>
    </location>
</feature>
<protein>
    <submittedName>
        <fullName evidence="2">Uncharacterized protein</fullName>
    </submittedName>
</protein>